<keyword evidence="4" id="KW-0408">Iron</keyword>
<dbReference type="GO" id="GO:0046872">
    <property type="term" value="F:metal ion binding"/>
    <property type="evidence" value="ECO:0007669"/>
    <property type="project" value="UniProtKB-KW"/>
</dbReference>
<dbReference type="PANTHER" id="PTHR43498:SF1">
    <property type="entry name" value="COB--COM HETERODISULFIDE REDUCTASE IRON-SULFUR SUBUNIT A"/>
    <property type="match status" value="1"/>
</dbReference>
<dbReference type="GO" id="GO:0016491">
    <property type="term" value="F:oxidoreductase activity"/>
    <property type="evidence" value="ECO:0007669"/>
    <property type="project" value="UniProtKB-KW"/>
</dbReference>
<dbReference type="Proteomes" id="UP000503011">
    <property type="component" value="Chromosome"/>
</dbReference>
<gene>
    <name evidence="6" type="ORF">Psuf_061120</name>
</gene>
<protein>
    <recommendedName>
        <fullName evidence="8">FAD-dependent oxidoreductase</fullName>
    </recommendedName>
</protein>
<dbReference type="EMBL" id="AP022871">
    <property type="protein sequence ID" value="BCB88799.1"/>
    <property type="molecule type" value="Genomic_DNA"/>
</dbReference>
<accession>A0A6F8YRW0</accession>
<dbReference type="SUPFAM" id="SSF51905">
    <property type="entry name" value="FAD/NAD(P)-binding domain"/>
    <property type="match status" value="1"/>
</dbReference>
<proteinExistence type="predicted"/>
<dbReference type="KEGG" id="psuu:Psuf_061120"/>
<name>A0A6F8YRW0_9ACTN</name>
<dbReference type="AlphaFoldDB" id="A0A6F8YRW0"/>
<organism evidence="6 7">
    <name type="scientific">Phytohabitans suffuscus</name>
    <dbReference type="NCBI Taxonomy" id="624315"/>
    <lineage>
        <taxon>Bacteria</taxon>
        <taxon>Bacillati</taxon>
        <taxon>Actinomycetota</taxon>
        <taxon>Actinomycetes</taxon>
        <taxon>Micromonosporales</taxon>
        <taxon>Micromonosporaceae</taxon>
    </lineage>
</organism>
<evidence type="ECO:0000256" key="5">
    <source>
        <dbReference type="ARBA" id="ARBA00023014"/>
    </source>
</evidence>
<evidence type="ECO:0000256" key="1">
    <source>
        <dbReference type="ARBA" id="ARBA00022485"/>
    </source>
</evidence>
<evidence type="ECO:0000256" key="2">
    <source>
        <dbReference type="ARBA" id="ARBA00022723"/>
    </source>
</evidence>
<keyword evidence="1" id="KW-0004">4Fe-4S</keyword>
<dbReference type="PRINTS" id="PR00411">
    <property type="entry name" value="PNDRDTASEI"/>
</dbReference>
<reference evidence="6 7" key="1">
    <citation type="submission" date="2020-03" db="EMBL/GenBank/DDBJ databases">
        <title>Whole genome shotgun sequence of Phytohabitans suffuscus NBRC 105367.</title>
        <authorList>
            <person name="Komaki H."/>
            <person name="Tamura T."/>
        </authorList>
    </citation>
    <scope>NUCLEOTIDE SEQUENCE [LARGE SCALE GENOMIC DNA]</scope>
    <source>
        <strain evidence="6 7">NBRC 105367</strain>
    </source>
</reference>
<sequence>MDQTIEVLVAGAGSAGVAAAVAAAETGARTLLVEASGHVGGTLARQLLEHSAGFHDAAGVQVTGGVGQRIVTLLREYGGSPGHIPDDTGYTATRTPVNHAELSMCEAILLRRAGVELRLHTAVVEVSAGSSVEAVTVETPGYGRTTIRPSTVVDCSGDAVVFALAGAAFQTDRPGATQPASLTLKLGGVDFGPLLAYARENPDDFRPGNRVADATDDHANLWGFGKLLARGHDDGRLSWPRTELHLAGWPTRGEAVLNLTRTPARAPDSYLRLAQQVMEAVAWFREYMPGGRLAYLADVADRLGVRESRRILGRATLTRDDVLSGRRVEDAVGQGAFPIDIHDATSAGLSHTTGLPSAYDIPYGILVAHDVPNLLAAGRCVSTTHEANGSARITATCFTTGEAAGTAAALAARTGVTPAELDIAHLQAELRSRSVLGAHP</sequence>
<dbReference type="InterPro" id="IPR039650">
    <property type="entry name" value="HdrA-like"/>
</dbReference>
<dbReference type="GO" id="GO:0051539">
    <property type="term" value="F:4 iron, 4 sulfur cluster binding"/>
    <property type="evidence" value="ECO:0007669"/>
    <property type="project" value="UniProtKB-KW"/>
</dbReference>
<dbReference type="Gene3D" id="3.50.50.60">
    <property type="entry name" value="FAD/NAD(P)-binding domain"/>
    <property type="match status" value="1"/>
</dbReference>
<keyword evidence="7" id="KW-1185">Reference proteome</keyword>
<evidence type="ECO:0000256" key="4">
    <source>
        <dbReference type="ARBA" id="ARBA00023004"/>
    </source>
</evidence>
<dbReference type="InterPro" id="IPR036188">
    <property type="entry name" value="FAD/NAD-bd_sf"/>
</dbReference>
<keyword evidence="5" id="KW-0411">Iron-sulfur</keyword>
<dbReference type="Pfam" id="PF12831">
    <property type="entry name" value="FAD_oxidored"/>
    <property type="match status" value="1"/>
</dbReference>
<evidence type="ECO:0000313" key="6">
    <source>
        <dbReference type="EMBL" id="BCB88799.1"/>
    </source>
</evidence>
<dbReference type="PANTHER" id="PTHR43498">
    <property type="entry name" value="FERREDOXIN:COB-COM HETERODISULFIDE REDUCTASE SUBUNIT A"/>
    <property type="match status" value="1"/>
</dbReference>
<keyword evidence="2" id="KW-0479">Metal-binding</keyword>
<evidence type="ECO:0008006" key="8">
    <source>
        <dbReference type="Google" id="ProtNLM"/>
    </source>
</evidence>
<keyword evidence="3" id="KW-0560">Oxidoreductase</keyword>
<reference evidence="6 7" key="2">
    <citation type="submission" date="2020-03" db="EMBL/GenBank/DDBJ databases">
        <authorList>
            <person name="Ichikawa N."/>
            <person name="Kimura A."/>
            <person name="Kitahashi Y."/>
            <person name="Uohara A."/>
        </authorList>
    </citation>
    <scope>NUCLEOTIDE SEQUENCE [LARGE SCALE GENOMIC DNA]</scope>
    <source>
        <strain evidence="6 7">NBRC 105367</strain>
    </source>
</reference>
<dbReference type="RefSeq" id="WP_173160411.1">
    <property type="nucleotide sequence ID" value="NZ_AP022871.1"/>
</dbReference>
<evidence type="ECO:0000313" key="7">
    <source>
        <dbReference type="Proteomes" id="UP000503011"/>
    </source>
</evidence>
<evidence type="ECO:0000256" key="3">
    <source>
        <dbReference type="ARBA" id="ARBA00023002"/>
    </source>
</evidence>